<dbReference type="CDD" id="cd00060">
    <property type="entry name" value="FHA"/>
    <property type="match status" value="1"/>
</dbReference>
<protein>
    <recommendedName>
        <fullName evidence="2">YscD cytoplasmic domain-containing protein</fullName>
    </recommendedName>
</protein>
<dbReference type="EMBL" id="UINC01001629">
    <property type="protein sequence ID" value="SUZ85302.1"/>
    <property type="molecule type" value="Genomic_DNA"/>
</dbReference>
<dbReference type="Gene3D" id="2.60.200.20">
    <property type="match status" value="1"/>
</dbReference>
<keyword evidence="1" id="KW-0472">Membrane</keyword>
<name>A0A381R0S4_9ZZZZ</name>
<gene>
    <name evidence="3" type="ORF">METZ01_LOCUS38156</name>
</gene>
<evidence type="ECO:0000256" key="1">
    <source>
        <dbReference type="SAM" id="Phobius"/>
    </source>
</evidence>
<dbReference type="InterPro" id="IPR032030">
    <property type="entry name" value="YscD_cytoplasmic_dom"/>
</dbReference>
<evidence type="ECO:0000259" key="2">
    <source>
        <dbReference type="Pfam" id="PF16697"/>
    </source>
</evidence>
<organism evidence="3">
    <name type="scientific">marine metagenome</name>
    <dbReference type="NCBI Taxonomy" id="408172"/>
    <lineage>
        <taxon>unclassified sequences</taxon>
        <taxon>metagenomes</taxon>
        <taxon>ecological metagenomes</taxon>
    </lineage>
</organism>
<proteinExistence type="predicted"/>
<dbReference type="InterPro" id="IPR008984">
    <property type="entry name" value="SMAD_FHA_dom_sf"/>
</dbReference>
<dbReference type="AlphaFoldDB" id="A0A381R0S4"/>
<dbReference type="SUPFAM" id="SSF49879">
    <property type="entry name" value="SMAD/FHA domain"/>
    <property type="match status" value="1"/>
</dbReference>
<keyword evidence="1" id="KW-0812">Transmembrane</keyword>
<evidence type="ECO:0000313" key="3">
    <source>
        <dbReference type="EMBL" id="SUZ85302.1"/>
    </source>
</evidence>
<keyword evidence="1" id="KW-1133">Transmembrane helix</keyword>
<reference evidence="3" key="1">
    <citation type="submission" date="2018-05" db="EMBL/GenBank/DDBJ databases">
        <authorList>
            <person name="Lanie J.A."/>
            <person name="Ng W.-L."/>
            <person name="Kazmierczak K.M."/>
            <person name="Andrzejewski T.M."/>
            <person name="Davidsen T.M."/>
            <person name="Wayne K.J."/>
            <person name="Tettelin H."/>
            <person name="Glass J.I."/>
            <person name="Rusch D."/>
            <person name="Podicherti R."/>
            <person name="Tsui H.-C.T."/>
            <person name="Winkler M.E."/>
        </authorList>
    </citation>
    <scope>NUCLEOTIDE SEQUENCE</scope>
</reference>
<feature type="domain" description="YscD cytoplasmic" evidence="2">
    <location>
        <begin position="211"/>
        <end position="289"/>
    </location>
</feature>
<accession>A0A381R0S4</accession>
<feature type="transmembrane region" description="Helical" evidence="1">
    <location>
        <begin position="40"/>
        <end position="63"/>
    </location>
</feature>
<sequence>MPAADDAVTESVLNEAATSLSFTDYLFPETYFLKIGDNPILTFAESLLVFATVLLVVYALWYLQKPKVSTLPGAGFKLLNLNEQTSFTPLKAEVQTLEFLAKIQTGKKYRLSANLNRVTLTPHQNTFLLEDKNYKNALLINRRRSHRTILCDNDILDVGEMILLYCNNDVPAGKIQRTARMDYQLPVSGVKPKGPLQKGTPILTPAGSQQDIHLVRNMNTLGSSNFNDVIISSDQVALRHAKIYKVGQSWKIQNLLNHETTTVNGRRIDQRFLQDGNEIAVGDTIFKFRISKVQTKQARRPRTETAK</sequence>
<dbReference type="Pfam" id="PF16697">
    <property type="entry name" value="Yop-YscD_cpl"/>
    <property type="match status" value="1"/>
</dbReference>